<feature type="binding site" evidence="13">
    <location>
        <position position="5"/>
    </location>
    <ligand>
        <name>Mg(2+)</name>
        <dbReference type="ChEBI" id="CHEBI:18420"/>
    </ligand>
</feature>
<keyword evidence="4 14" id="KW-0547">Nucleotide-binding</keyword>
<dbReference type="InterPro" id="IPR037143">
    <property type="entry name" value="4-PPantetheinyl_Trfase_dom_sf"/>
</dbReference>
<evidence type="ECO:0000256" key="13">
    <source>
        <dbReference type="HAMAP-Rule" id="MF_00101"/>
    </source>
</evidence>
<evidence type="ECO:0000256" key="2">
    <source>
        <dbReference type="ARBA" id="ARBA00022679"/>
    </source>
</evidence>
<keyword evidence="12 14" id="KW-0456">Lyase</keyword>
<dbReference type="AlphaFoldDB" id="A0A9D1PPA9"/>
<dbReference type="InterPro" id="IPR017953">
    <property type="entry name" value="Carbohydrate_kinase_pred_CS"/>
</dbReference>
<dbReference type="Gene3D" id="3.90.470.20">
    <property type="entry name" value="4'-phosphopantetheinyl transferase domain"/>
    <property type="match status" value="1"/>
</dbReference>
<keyword evidence="5 13" id="KW-0276">Fatty acid metabolism</keyword>
<name>A0A9D1PPA9_9FIRM</name>
<feature type="binding site" evidence="14">
    <location>
        <begin position="323"/>
        <end position="327"/>
    </location>
    <ligand>
        <name>AMP</name>
        <dbReference type="ChEBI" id="CHEBI:456215"/>
    </ligand>
</feature>
<dbReference type="SUPFAM" id="SSF53613">
    <property type="entry name" value="Ribokinase-like"/>
    <property type="match status" value="1"/>
</dbReference>
<keyword evidence="7 13" id="KW-0460">Magnesium</keyword>
<keyword evidence="6 14" id="KW-0067">ATP-binding</keyword>
<comment type="subunit">
    <text evidence="14">Homotetramer.</text>
</comment>
<reference evidence="16" key="1">
    <citation type="journal article" date="2021" name="PeerJ">
        <title>Extensive microbial diversity within the chicken gut microbiome revealed by metagenomics and culture.</title>
        <authorList>
            <person name="Gilroy R."/>
            <person name="Ravi A."/>
            <person name="Getino M."/>
            <person name="Pursley I."/>
            <person name="Horton D.L."/>
            <person name="Alikhan N.F."/>
            <person name="Baker D."/>
            <person name="Gharbi K."/>
            <person name="Hall N."/>
            <person name="Watson M."/>
            <person name="Adriaenssens E.M."/>
            <person name="Foster-Nyarko E."/>
            <person name="Jarju S."/>
            <person name="Secka A."/>
            <person name="Antonio M."/>
            <person name="Oren A."/>
            <person name="Chaudhuri R.R."/>
            <person name="La Ragione R."/>
            <person name="Hildebrand F."/>
            <person name="Pallen M.J."/>
        </authorList>
    </citation>
    <scope>NUCLEOTIDE SEQUENCE</scope>
    <source>
        <strain evidence="16">5790</strain>
    </source>
</reference>
<evidence type="ECO:0000256" key="8">
    <source>
        <dbReference type="ARBA" id="ARBA00022857"/>
    </source>
</evidence>
<dbReference type="PROSITE" id="PS51383">
    <property type="entry name" value="YJEF_C_3"/>
    <property type="match status" value="1"/>
</dbReference>
<evidence type="ECO:0000256" key="11">
    <source>
        <dbReference type="ARBA" id="ARBA00023160"/>
    </source>
</evidence>
<keyword evidence="13" id="KW-0963">Cytoplasm</keyword>
<feature type="binding site" evidence="14">
    <location>
        <position position="352"/>
    </location>
    <ligand>
        <name>AMP</name>
        <dbReference type="ChEBI" id="CHEBI:456215"/>
    </ligand>
</feature>
<feature type="binding site" evidence="14">
    <location>
        <position position="353"/>
    </location>
    <ligand>
        <name>(6S)-NADPHX</name>
        <dbReference type="ChEBI" id="CHEBI:64076"/>
    </ligand>
</feature>
<dbReference type="HAMAP" id="MF_00101">
    <property type="entry name" value="AcpS"/>
    <property type="match status" value="1"/>
</dbReference>
<dbReference type="HAMAP" id="MF_01965">
    <property type="entry name" value="NADHX_dehydratase"/>
    <property type="match status" value="1"/>
</dbReference>
<dbReference type="EMBL" id="DXIJ01000003">
    <property type="protein sequence ID" value="HIV85205.1"/>
    <property type="molecule type" value="Genomic_DNA"/>
</dbReference>
<dbReference type="InterPro" id="IPR029056">
    <property type="entry name" value="Ribokinase-like"/>
</dbReference>
<dbReference type="PANTHER" id="PTHR12592:SF0">
    <property type="entry name" value="ATP-DEPENDENT (S)-NAD(P)H-HYDRATE DEHYDRATASE"/>
    <property type="match status" value="1"/>
</dbReference>
<evidence type="ECO:0000256" key="5">
    <source>
        <dbReference type="ARBA" id="ARBA00022832"/>
    </source>
</evidence>
<evidence type="ECO:0000256" key="10">
    <source>
        <dbReference type="ARBA" id="ARBA00023098"/>
    </source>
</evidence>
<comment type="catalytic activity">
    <reaction evidence="14">
        <text>(6S)-NADHX + ADP = AMP + phosphate + NADH + H(+)</text>
        <dbReference type="Rhea" id="RHEA:32223"/>
        <dbReference type="ChEBI" id="CHEBI:15378"/>
        <dbReference type="ChEBI" id="CHEBI:43474"/>
        <dbReference type="ChEBI" id="CHEBI:57945"/>
        <dbReference type="ChEBI" id="CHEBI:64074"/>
        <dbReference type="ChEBI" id="CHEBI:456215"/>
        <dbReference type="ChEBI" id="CHEBI:456216"/>
        <dbReference type="EC" id="4.2.1.136"/>
    </reaction>
</comment>
<dbReference type="NCBIfam" id="TIGR00556">
    <property type="entry name" value="pantethn_trn"/>
    <property type="match status" value="1"/>
</dbReference>
<dbReference type="GO" id="GO:0005737">
    <property type="term" value="C:cytoplasm"/>
    <property type="evidence" value="ECO:0007669"/>
    <property type="project" value="UniProtKB-SubCell"/>
</dbReference>
<keyword evidence="1 13" id="KW-0444">Lipid biosynthesis</keyword>
<comment type="caution">
    <text evidence="16">The sequence shown here is derived from an EMBL/GenBank/DDBJ whole genome shotgun (WGS) entry which is preliminary data.</text>
</comment>
<keyword evidence="11 13" id="KW-0275">Fatty acid biosynthesis</keyword>
<dbReference type="GO" id="GO:0052855">
    <property type="term" value="F:ADP-dependent NAD(P)H-hydrate dehydratase activity"/>
    <property type="evidence" value="ECO:0007669"/>
    <property type="project" value="UniProtKB-UniRule"/>
</dbReference>
<keyword evidence="10 13" id="KW-0443">Lipid metabolism</keyword>
<evidence type="ECO:0000256" key="6">
    <source>
        <dbReference type="ARBA" id="ARBA00022840"/>
    </source>
</evidence>
<comment type="subcellular location">
    <subcellularLocation>
        <location evidence="13">Cytoplasm</location>
    </subcellularLocation>
</comment>
<dbReference type="Pfam" id="PF01256">
    <property type="entry name" value="Carb_kinase"/>
    <property type="match status" value="1"/>
</dbReference>
<dbReference type="Gene3D" id="3.40.1190.20">
    <property type="match status" value="1"/>
</dbReference>
<dbReference type="InterPro" id="IPR002582">
    <property type="entry name" value="ACPS"/>
</dbReference>
<evidence type="ECO:0000313" key="17">
    <source>
        <dbReference type="Proteomes" id="UP000824162"/>
    </source>
</evidence>
<comment type="similarity">
    <text evidence="13">Belongs to the P-Pant transferase superfamily. AcpS family.</text>
</comment>
<dbReference type="GO" id="GO:0008897">
    <property type="term" value="F:holo-[acyl-carrier-protein] synthase activity"/>
    <property type="evidence" value="ECO:0007669"/>
    <property type="project" value="UniProtKB-UniRule"/>
</dbReference>
<protein>
    <recommendedName>
        <fullName evidence="13 14">Multifunctional fusion protein</fullName>
    </recommendedName>
    <domain>
        <recommendedName>
            <fullName evidence="13">Holo-[acyl-carrier-protein] synthase</fullName>
            <shortName evidence="13">Holo-ACP synthase</shortName>
            <ecNumber evidence="13">2.7.8.7</ecNumber>
        </recommendedName>
        <alternativeName>
            <fullName evidence="13">4'-phosphopantetheinyl transferase AcpS</fullName>
        </alternativeName>
    </domain>
    <domain>
        <recommendedName>
            <fullName evidence="14">ADP-dependent (S)-NAD(P)H-hydrate dehydratase</fullName>
            <ecNumber evidence="14">4.2.1.136</ecNumber>
        </recommendedName>
        <alternativeName>
            <fullName evidence="14">ADP-dependent NAD(P)HX dehydratase</fullName>
        </alternativeName>
    </domain>
</protein>
<dbReference type="NCBIfam" id="TIGR00196">
    <property type="entry name" value="yjeF_cterm"/>
    <property type="match status" value="1"/>
</dbReference>
<keyword evidence="2 13" id="KW-0808">Transferase</keyword>
<reference evidence="16" key="2">
    <citation type="submission" date="2021-04" db="EMBL/GenBank/DDBJ databases">
        <authorList>
            <person name="Gilroy R."/>
        </authorList>
    </citation>
    <scope>NUCLEOTIDE SEQUENCE</scope>
    <source>
        <strain evidence="16">5790</strain>
    </source>
</reference>
<comment type="similarity">
    <text evidence="14">Belongs to the NnrD/CARKD family.</text>
</comment>
<organism evidence="16 17">
    <name type="scientific">Candidatus Monoglobus merdigallinarum</name>
    <dbReference type="NCBI Taxonomy" id="2838698"/>
    <lineage>
        <taxon>Bacteria</taxon>
        <taxon>Bacillati</taxon>
        <taxon>Bacillota</taxon>
        <taxon>Clostridia</taxon>
        <taxon>Monoglobales</taxon>
        <taxon>Monoglobaceae</taxon>
        <taxon>Monoglobus</taxon>
    </lineage>
</organism>
<keyword evidence="9 14" id="KW-0520">NAD</keyword>
<accession>A0A9D1PPA9</accession>
<keyword evidence="8 14" id="KW-0521">NADP</keyword>
<feature type="domain" description="YjeF C-terminal" evidence="15">
    <location>
        <begin position="125"/>
        <end position="412"/>
    </location>
</feature>
<dbReference type="PANTHER" id="PTHR12592">
    <property type="entry name" value="ATP-DEPENDENT (S)-NAD(P)H-HYDRATE DEHYDRATASE FAMILY MEMBER"/>
    <property type="match status" value="1"/>
</dbReference>
<feature type="binding site" evidence="13">
    <location>
        <position position="55"/>
    </location>
    <ligand>
        <name>Mg(2+)</name>
        <dbReference type="ChEBI" id="CHEBI:18420"/>
    </ligand>
</feature>
<comment type="function">
    <text evidence="14">Catalyzes the dehydration of the S-form of NAD(P)HX at the expense of ADP, which is converted to AMP. Together with NAD(P)HX epimerase, which catalyzes the epimerization of the S- and R-forms, the enzyme allows the repair of both epimers of NAD(P)HX, a damaged form of NAD(P)H that is a result of enzymatic or heat-dependent hydration.</text>
</comment>
<evidence type="ECO:0000256" key="7">
    <source>
        <dbReference type="ARBA" id="ARBA00022842"/>
    </source>
</evidence>
<evidence type="ECO:0000259" key="15">
    <source>
        <dbReference type="PROSITE" id="PS51383"/>
    </source>
</evidence>
<dbReference type="GO" id="GO:0052856">
    <property type="term" value="F:NAD(P)HX epimerase activity"/>
    <property type="evidence" value="ECO:0007669"/>
    <property type="project" value="TreeGrafter"/>
</dbReference>
<comment type="cofactor">
    <cofactor evidence="13">
        <name>Mg(2+)</name>
        <dbReference type="ChEBI" id="CHEBI:18420"/>
    </cofactor>
</comment>
<feature type="binding site" evidence="14">
    <location>
        <position position="286"/>
    </location>
    <ligand>
        <name>(6S)-NADPHX</name>
        <dbReference type="ChEBI" id="CHEBI:64076"/>
    </ligand>
</feature>
<evidence type="ECO:0000256" key="12">
    <source>
        <dbReference type="ARBA" id="ARBA00023239"/>
    </source>
</evidence>
<dbReference type="GO" id="GO:0006633">
    <property type="term" value="P:fatty acid biosynthetic process"/>
    <property type="evidence" value="ECO:0007669"/>
    <property type="project" value="UniProtKB-UniRule"/>
</dbReference>
<feature type="binding site" evidence="14">
    <location>
        <position position="232"/>
    </location>
    <ligand>
        <name>(6S)-NADPHX</name>
        <dbReference type="ChEBI" id="CHEBI:64076"/>
    </ligand>
</feature>
<dbReference type="InterPro" id="IPR000631">
    <property type="entry name" value="CARKD"/>
</dbReference>
<sequence length="416" mass="44018">MIGIDTVEIDRFRNMKNLEVFIRKVFTAEEAKYFVSKTGSKRFYESIAGHFAAKEAFAKALGTGVRGFNLSDVEICHDGLSKPYIKLGGVEVNACLSISHSETDAVAVVYIPGSIPGTGVPVYADIASFEQLLPQRSDDAHKGDCGRALIIGGSRGMTGAPCLAALGAMRCGSGLVTVGLPKSQQPVAAVKLTEAMTLPLPENETDGTLSLSALGEISARLNTSDVCVFGPGLARNDDIQRLLESLLSRRSRFVIDADGLYALSRDMDILRKHKNRMECEIIITPHEGEMSRLCGIPPENIRNDREGTALRFAEEFGVITVLKGRRTVTASPDGRVCVNSSGNSGMATGGMGDVLSGVIASFWGQGAEAFEAAALGAFVHGVAGDLAASDIGERGILASDLAQRLPEAIRLVSNAG</sequence>
<dbReference type="PROSITE" id="PS01050">
    <property type="entry name" value="YJEF_C_2"/>
    <property type="match status" value="1"/>
</dbReference>
<keyword evidence="3 13" id="KW-0479">Metal-binding</keyword>
<dbReference type="GO" id="GO:0005524">
    <property type="term" value="F:ATP binding"/>
    <property type="evidence" value="ECO:0007669"/>
    <property type="project" value="UniProtKB-KW"/>
</dbReference>
<dbReference type="InterPro" id="IPR008278">
    <property type="entry name" value="4-PPantetheinyl_Trfase_dom"/>
</dbReference>
<dbReference type="GO" id="GO:0110051">
    <property type="term" value="P:metabolite repair"/>
    <property type="evidence" value="ECO:0007669"/>
    <property type="project" value="TreeGrafter"/>
</dbReference>
<dbReference type="EC" id="4.2.1.136" evidence="14"/>
<gene>
    <name evidence="14" type="primary">nnrD</name>
    <name evidence="13" type="synonym">acpS</name>
    <name evidence="16" type="ORF">H9900_00160</name>
</gene>
<dbReference type="EC" id="2.7.8.7" evidence="13"/>
<dbReference type="Pfam" id="PF01648">
    <property type="entry name" value="ACPS"/>
    <property type="match status" value="1"/>
</dbReference>
<dbReference type="CDD" id="cd01171">
    <property type="entry name" value="YXKO-related"/>
    <property type="match status" value="1"/>
</dbReference>
<feature type="binding site" evidence="14">
    <location>
        <position position="160"/>
    </location>
    <ligand>
        <name>(6S)-NADPHX</name>
        <dbReference type="ChEBI" id="CHEBI:64076"/>
    </ligand>
</feature>
<dbReference type="InterPro" id="IPR004568">
    <property type="entry name" value="Ppantetheine-prot_Trfase_dom"/>
</dbReference>
<evidence type="ECO:0000256" key="14">
    <source>
        <dbReference type="HAMAP-Rule" id="MF_01965"/>
    </source>
</evidence>
<evidence type="ECO:0000256" key="3">
    <source>
        <dbReference type="ARBA" id="ARBA00022723"/>
    </source>
</evidence>
<evidence type="ECO:0000256" key="1">
    <source>
        <dbReference type="ARBA" id="ARBA00022516"/>
    </source>
</evidence>
<evidence type="ECO:0000313" key="16">
    <source>
        <dbReference type="EMBL" id="HIV85205.1"/>
    </source>
</evidence>
<comment type="catalytic activity">
    <reaction evidence="14">
        <text>(6S)-NADPHX + ADP = AMP + phosphate + NADPH + H(+)</text>
        <dbReference type="Rhea" id="RHEA:32235"/>
        <dbReference type="ChEBI" id="CHEBI:15378"/>
        <dbReference type="ChEBI" id="CHEBI:43474"/>
        <dbReference type="ChEBI" id="CHEBI:57783"/>
        <dbReference type="ChEBI" id="CHEBI:64076"/>
        <dbReference type="ChEBI" id="CHEBI:456215"/>
        <dbReference type="ChEBI" id="CHEBI:456216"/>
        <dbReference type="EC" id="4.2.1.136"/>
    </reaction>
</comment>
<comment type="function">
    <text evidence="13">Transfers the 4'-phosphopantetheine moiety from coenzyme A to a Ser of acyl-carrier-protein.</text>
</comment>
<dbReference type="GO" id="GO:0000287">
    <property type="term" value="F:magnesium ion binding"/>
    <property type="evidence" value="ECO:0007669"/>
    <property type="project" value="UniProtKB-UniRule"/>
</dbReference>
<evidence type="ECO:0000256" key="9">
    <source>
        <dbReference type="ARBA" id="ARBA00023027"/>
    </source>
</evidence>
<comment type="catalytic activity">
    <reaction evidence="13">
        <text>apo-[ACP] + CoA = holo-[ACP] + adenosine 3',5'-bisphosphate + H(+)</text>
        <dbReference type="Rhea" id="RHEA:12068"/>
        <dbReference type="Rhea" id="RHEA-COMP:9685"/>
        <dbReference type="Rhea" id="RHEA-COMP:9690"/>
        <dbReference type="ChEBI" id="CHEBI:15378"/>
        <dbReference type="ChEBI" id="CHEBI:29999"/>
        <dbReference type="ChEBI" id="CHEBI:57287"/>
        <dbReference type="ChEBI" id="CHEBI:58343"/>
        <dbReference type="ChEBI" id="CHEBI:64479"/>
        <dbReference type="EC" id="2.7.8.7"/>
    </reaction>
</comment>
<dbReference type="SUPFAM" id="SSF56214">
    <property type="entry name" value="4'-phosphopantetheinyl transferase"/>
    <property type="match status" value="1"/>
</dbReference>
<dbReference type="GO" id="GO:0046496">
    <property type="term" value="P:nicotinamide nucleotide metabolic process"/>
    <property type="evidence" value="ECO:0007669"/>
    <property type="project" value="UniProtKB-UniRule"/>
</dbReference>
<proteinExistence type="inferred from homology"/>
<dbReference type="Proteomes" id="UP000824162">
    <property type="component" value="Unassembled WGS sequence"/>
</dbReference>
<evidence type="ECO:0000256" key="4">
    <source>
        <dbReference type="ARBA" id="ARBA00022741"/>
    </source>
</evidence>